<dbReference type="SUPFAM" id="SSF48256">
    <property type="entry name" value="Citrate synthase"/>
    <property type="match status" value="1"/>
</dbReference>
<dbReference type="AlphaFoldDB" id="A0A2W5ZIE5"/>
<dbReference type="InterPro" id="IPR002020">
    <property type="entry name" value="Citrate_synthase"/>
</dbReference>
<evidence type="ECO:0000313" key="10">
    <source>
        <dbReference type="Proteomes" id="UP000248724"/>
    </source>
</evidence>
<dbReference type="PANTHER" id="PTHR11739">
    <property type="entry name" value="CITRATE SYNTHASE"/>
    <property type="match status" value="1"/>
</dbReference>
<evidence type="ECO:0000256" key="5">
    <source>
        <dbReference type="ARBA" id="ARBA00049288"/>
    </source>
</evidence>
<evidence type="ECO:0000256" key="4">
    <source>
        <dbReference type="ARBA" id="ARBA00022679"/>
    </source>
</evidence>
<dbReference type="UniPathway" id="UPA00223"/>
<proteinExistence type="inferred from homology"/>
<accession>A0A2W5ZIE5</accession>
<evidence type="ECO:0000256" key="3">
    <source>
        <dbReference type="ARBA" id="ARBA00022532"/>
    </source>
</evidence>
<dbReference type="GO" id="GO:0005975">
    <property type="term" value="P:carbohydrate metabolic process"/>
    <property type="evidence" value="ECO:0007669"/>
    <property type="project" value="TreeGrafter"/>
</dbReference>
<comment type="pathway">
    <text evidence="1">Carbohydrate metabolism; tricarboxylic acid cycle.</text>
</comment>
<dbReference type="InterPro" id="IPR016142">
    <property type="entry name" value="Citrate_synth-like_lrg_a-sub"/>
</dbReference>
<sequence length="384" mass="42034">MAATQTPKRPASTTPKGGLEGIVAGRSALCDIDGRTGRLLYAGYDIVDLAKDSSFEETCWLLWHGELPSKEELQGLRAELGANLDPRASVWDIAADAPDSADRMDLLRTQVSLLGMSDPDVAENSDDANRAKATRLVAQTPALIATSERISAGFAPADVDPEQSIAWNFLHLLHGEAPEPADVRAFDVCLILHAEHGMNASTFAARVTAATLSDMHSAVVSAIGTLKGPLHGGANERVMELLRDLPDVAGTRQHVEAMLAAKQRIMGFGHRVYRTEDPRATILREYSRELGERHGEKKWYELTIAVEKAVHETKGLYPNVDLYSGSVYTSLGIPQRLFTPIFAMSRMAGWTANVMEQHRDNRLIRPDSEYVGPAPRDYVPTEAR</sequence>
<reference evidence="9 10" key="1">
    <citation type="journal article" date="2017" name="Nature">
        <title>Atmospheric trace gases support primary production in Antarctic desert surface soil.</title>
        <authorList>
            <person name="Ji M."/>
            <person name="Greening C."/>
            <person name="Vanwonterghem I."/>
            <person name="Carere C.R."/>
            <person name="Bay S.K."/>
            <person name="Steen J.A."/>
            <person name="Montgomery K."/>
            <person name="Lines T."/>
            <person name="Beardall J."/>
            <person name="van Dorst J."/>
            <person name="Snape I."/>
            <person name="Stott M.B."/>
            <person name="Hugenholtz P."/>
            <person name="Ferrari B.C."/>
        </authorList>
    </citation>
    <scope>NUCLEOTIDE SEQUENCE [LARGE SCALE GENOMIC DNA]</scope>
    <source>
        <strain evidence="9">RRmetagenome_bin12</strain>
    </source>
</reference>
<gene>
    <name evidence="9" type="ORF">DLM65_01380</name>
</gene>
<keyword evidence="4 6" id="KW-0808">Transferase</keyword>
<feature type="active site" evidence="7">
    <location>
        <position position="270"/>
    </location>
</feature>
<dbReference type="Gene3D" id="1.10.230.10">
    <property type="entry name" value="Cytochrome P450-Terp, domain 2"/>
    <property type="match status" value="1"/>
</dbReference>
<dbReference type="GO" id="GO:0006099">
    <property type="term" value="P:tricarboxylic acid cycle"/>
    <property type="evidence" value="ECO:0007669"/>
    <property type="project" value="UniProtKB-UniPathway"/>
</dbReference>
<evidence type="ECO:0000256" key="6">
    <source>
        <dbReference type="PIRNR" id="PIRNR001369"/>
    </source>
</evidence>
<dbReference type="InterPro" id="IPR036969">
    <property type="entry name" value="Citrate_synthase_sf"/>
</dbReference>
<evidence type="ECO:0000256" key="1">
    <source>
        <dbReference type="ARBA" id="ARBA00005163"/>
    </source>
</evidence>
<evidence type="ECO:0000256" key="7">
    <source>
        <dbReference type="PIRSR" id="PIRSR001369-1"/>
    </source>
</evidence>
<dbReference type="EMBL" id="QHBU01000028">
    <property type="protein sequence ID" value="PZR83677.1"/>
    <property type="molecule type" value="Genomic_DNA"/>
</dbReference>
<dbReference type="PROSITE" id="PS00480">
    <property type="entry name" value="CITRATE_SYNTHASE"/>
    <property type="match status" value="1"/>
</dbReference>
<protein>
    <recommendedName>
        <fullName evidence="6">Citrate synthase</fullName>
    </recommendedName>
</protein>
<dbReference type="Proteomes" id="UP000248724">
    <property type="component" value="Unassembled WGS sequence"/>
</dbReference>
<dbReference type="InterPro" id="IPR016143">
    <property type="entry name" value="Citrate_synth-like_sm_a-sub"/>
</dbReference>
<evidence type="ECO:0000256" key="2">
    <source>
        <dbReference type="ARBA" id="ARBA00010566"/>
    </source>
</evidence>
<keyword evidence="3" id="KW-0816">Tricarboxylic acid cycle</keyword>
<dbReference type="PRINTS" id="PR00143">
    <property type="entry name" value="CITRTSNTHASE"/>
</dbReference>
<dbReference type="InterPro" id="IPR011278">
    <property type="entry name" value="2-MeCitrate/Citrate_synth_II"/>
</dbReference>
<dbReference type="Gene3D" id="1.10.580.10">
    <property type="entry name" value="Citrate Synthase, domain 1"/>
    <property type="match status" value="1"/>
</dbReference>
<feature type="active site" evidence="7">
    <location>
        <position position="321"/>
    </location>
</feature>
<dbReference type="InterPro" id="IPR019810">
    <property type="entry name" value="Citrate_synthase_AS"/>
</dbReference>
<dbReference type="GO" id="GO:0005829">
    <property type="term" value="C:cytosol"/>
    <property type="evidence" value="ECO:0007669"/>
    <property type="project" value="TreeGrafter"/>
</dbReference>
<organism evidence="9 10">
    <name type="scientific">Candidatus Aeolococcus gillhamiae</name>
    <dbReference type="NCBI Taxonomy" id="3127015"/>
    <lineage>
        <taxon>Bacteria</taxon>
        <taxon>Bacillati</taxon>
        <taxon>Candidatus Dormiibacterota</taxon>
        <taxon>Candidatus Dormibacteria</taxon>
        <taxon>Candidatus Aeolococcales</taxon>
        <taxon>Candidatus Aeolococcaceae</taxon>
        <taxon>Candidatus Aeolococcus</taxon>
    </lineage>
</organism>
<dbReference type="InterPro" id="IPR024176">
    <property type="entry name" value="Citrate_synthase_bac-typ"/>
</dbReference>
<dbReference type="GO" id="GO:0036440">
    <property type="term" value="F:citrate synthase activity"/>
    <property type="evidence" value="ECO:0007669"/>
    <property type="project" value="UniProtKB-EC"/>
</dbReference>
<comment type="catalytic activity">
    <reaction evidence="5">
        <text>oxaloacetate + acetyl-CoA + H2O = citrate + CoA + H(+)</text>
        <dbReference type="Rhea" id="RHEA:16845"/>
        <dbReference type="ChEBI" id="CHEBI:15377"/>
        <dbReference type="ChEBI" id="CHEBI:15378"/>
        <dbReference type="ChEBI" id="CHEBI:16452"/>
        <dbReference type="ChEBI" id="CHEBI:16947"/>
        <dbReference type="ChEBI" id="CHEBI:57287"/>
        <dbReference type="ChEBI" id="CHEBI:57288"/>
        <dbReference type="EC" id="2.3.3.16"/>
    </reaction>
</comment>
<name>A0A2W5ZIE5_9BACT</name>
<evidence type="ECO:0000256" key="8">
    <source>
        <dbReference type="RuleBase" id="RU003406"/>
    </source>
</evidence>
<dbReference type="Pfam" id="PF00285">
    <property type="entry name" value="Citrate_synt"/>
    <property type="match status" value="1"/>
</dbReference>
<dbReference type="PIRSF" id="PIRSF001369">
    <property type="entry name" value="Citrate_synth"/>
    <property type="match status" value="1"/>
</dbReference>
<comment type="caution">
    <text evidence="9">The sequence shown here is derived from an EMBL/GenBank/DDBJ whole genome shotgun (WGS) entry which is preliminary data.</text>
</comment>
<evidence type="ECO:0000313" key="9">
    <source>
        <dbReference type="EMBL" id="PZR83677.1"/>
    </source>
</evidence>
<comment type="similarity">
    <text evidence="2 6 8">Belongs to the citrate synthase family.</text>
</comment>
<dbReference type="NCBIfam" id="TIGR01800">
    <property type="entry name" value="cit_synth_II"/>
    <property type="match status" value="1"/>
</dbReference>
<dbReference type="PANTHER" id="PTHR11739:SF4">
    <property type="entry name" value="CITRATE SYNTHASE, PEROXISOMAL"/>
    <property type="match status" value="1"/>
</dbReference>